<evidence type="ECO:0000313" key="4">
    <source>
        <dbReference type="Proteomes" id="UP000184260"/>
    </source>
</evidence>
<dbReference type="Gene3D" id="2.40.300.10">
    <property type="entry name" value="Head decoration protein D"/>
    <property type="match status" value="1"/>
</dbReference>
<evidence type="ECO:0000256" key="1">
    <source>
        <dbReference type="SAM" id="Coils"/>
    </source>
</evidence>
<dbReference type="STRING" id="69322.SAMN05443669_101933"/>
<dbReference type="OrthoDB" id="9765957at2"/>
<reference evidence="4" key="1">
    <citation type="submission" date="2016-11" db="EMBL/GenBank/DDBJ databases">
        <authorList>
            <person name="Varghese N."/>
            <person name="Submissions S."/>
        </authorList>
    </citation>
    <scope>NUCLEOTIDE SEQUENCE [LARGE SCALE GENOMIC DNA]</scope>
    <source>
        <strain evidence="4">DSM 3661</strain>
    </source>
</reference>
<feature type="chain" id="PRO_5012929384" evidence="2">
    <location>
        <begin position="20"/>
        <end position="704"/>
    </location>
</feature>
<keyword evidence="4" id="KW-1185">Reference proteome</keyword>
<feature type="signal peptide" evidence="2">
    <location>
        <begin position="1"/>
        <end position="19"/>
    </location>
</feature>
<evidence type="ECO:0000256" key="2">
    <source>
        <dbReference type="SAM" id="SignalP"/>
    </source>
</evidence>
<gene>
    <name evidence="3" type="ORF">SAMN05443669_101933</name>
</gene>
<proteinExistence type="predicted"/>
<sequence length="704" mass="75779">MKKLLLFMLFLFASSTLMAQTDGMSYQAILLNPKTQEIPGADPGGNILPNKTIKLRFTILKSAGEVLYQEVHSTSTDAYGMINVVIGQGLAFSGIYTNIVWDGSLIDLKVEINIDGEYTNFSNQSLLFVPYAYHRDVLASGNLTVAGKVGFSGDFIVDGTAVLNKSLTVNNGSATQLTGSLGVDGTASINNTLIVASATVFRNTVAVDGATQINNSVTVTGSGTLNDLAIRTINIKSDNPDFVATYENQNEANGDGLLIKLGRTHGAWNGSGYLNIQNTFAQAYDTPINTVKGWLDGGSFSPEQLFKLMPASIQKGVMAQIGNALIKVINSGLQLPIGTPEIFIPKTKLVNKITFFAGGRGCLPEVCFPEIGICPVCTPEFCITICTPEIPSIVTPEIVFPRITLIPAIPELFPTIPEIPTAGLPSLSIPNFTFSTVTNSLTVENQYITFQDKDGRAVGTIRAQSTKDFRDNTVLDNVYVLNTLSSFVGLDLAGGVASGVAQISNLVNSFNKIGVEYSSGHGDYAEWLERIDQNEYLSAGDVIAVKGGKITKNLTNAEQIMVVSHKPIITGNVPDEHKLEMGNNVAFTGQVPVKVTGPVQSGDYIIASSAIKGYGIAIHPKEMTSIHFSLVVGRSWENQLNAGPKMVNIVVGVQNGDWNLQVSKIQQQQEQLDARIENLNTKLNRIAIKINNEKTNKTKYASRN</sequence>
<feature type="coiled-coil region" evidence="1">
    <location>
        <begin position="662"/>
        <end position="696"/>
    </location>
</feature>
<keyword evidence="2" id="KW-0732">Signal</keyword>
<name>A0A1M7F595_9FLAO</name>
<accession>A0A1M7F595</accession>
<dbReference type="Proteomes" id="UP000184260">
    <property type="component" value="Unassembled WGS sequence"/>
</dbReference>
<protein>
    <submittedName>
        <fullName evidence="3">Uncharacterized protein</fullName>
    </submittedName>
</protein>
<dbReference type="AlphaFoldDB" id="A0A1M7F595"/>
<dbReference type="RefSeq" id="WP_139259449.1">
    <property type="nucleotide sequence ID" value="NZ_FRBU01000019.1"/>
</dbReference>
<organism evidence="3 4">
    <name type="scientific">Flavobacterium xanthum</name>
    <dbReference type="NCBI Taxonomy" id="69322"/>
    <lineage>
        <taxon>Bacteria</taxon>
        <taxon>Pseudomonadati</taxon>
        <taxon>Bacteroidota</taxon>
        <taxon>Flavobacteriia</taxon>
        <taxon>Flavobacteriales</taxon>
        <taxon>Flavobacteriaceae</taxon>
        <taxon>Flavobacterium</taxon>
    </lineage>
</organism>
<evidence type="ECO:0000313" key="3">
    <source>
        <dbReference type="EMBL" id="SHL99165.1"/>
    </source>
</evidence>
<dbReference type="EMBL" id="FRBU01000019">
    <property type="protein sequence ID" value="SHL99165.1"/>
    <property type="molecule type" value="Genomic_DNA"/>
</dbReference>
<keyword evidence="1" id="KW-0175">Coiled coil</keyword>